<name>A0A4S8HZ14_9BACT</name>
<proteinExistence type="predicted"/>
<dbReference type="RefSeq" id="WP_136577536.1">
    <property type="nucleotide sequence ID" value="NZ_STFF01000003.1"/>
</dbReference>
<dbReference type="OrthoDB" id="1258936at2"/>
<reference evidence="1 2" key="1">
    <citation type="submission" date="2019-04" db="EMBL/GenBank/DDBJ databases">
        <title>Niastella caeni sp. nov., isolated from activated sludge.</title>
        <authorList>
            <person name="Sheng M."/>
        </authorList>
    </citation>
    <scope>NUCLEOTIDE SEQUENCE [LARGE SCALE GENOMIC DNA]</scope>
    <source>
        <strain evidence="1 2">HX-2-15</strain>
    </source>
</reference>
<sequence length="145" mass="17561">MIDKIQENIDNSFLLGCVKYKNNLSFYLMPIAYWILNYAQYDPYYNPEDWKDGIVFRNDILNVNDESIGSFIEAIQDYKIDLDSIDIKKYNFNDIFYFFIDFHSKTFISYFDDIEIEKYLPDEKWVGIFDTPLKYLPQELSVYFF</sequence>
<comment type="caution">
    <text evidence="1">The sequence shown here is derived from an EMBL/GenBank/DDBJ whole genome shotgun (WGS) entry which is preliminary data.</text>
</comment>
<organism evidence="1 2">
    <name type="scientific">Niastella caeni</name>
    <dbReference type="NCBI Taxonomy" id="2569763"/>
    <lineage>
        <taxon>Bacteria</taxon>
        <taxon>Pseudomonadati</taxon>
        <taxon>Bacteroidota</taxon>
        <taxon>Chitinophagia</taxon>
        <taxon>Chitinophagales</taxon>
        <taxon>Chitinophagaceae</taxon>
        <taxon>Niastella</taxon>
    </lineage>
</organism>
<evidence type="ECO:0000313" key="2">
    <source>
        <dbReference type="Proteomes" id="UP000306918"/>
    </source>
</evidence>
<dbReference type="AlphaFoldDB" id="A0A4S8HZ14"/>
<dbReference type="EMBL" id="STFF01000003">
    <property type="protein sequence ID" value="THU39404.1"/>
    <property type="molecule type" value="Genomic_DNA"/>
</dbReference>
<accession>A0A4S8HZ14</accession>
<evidence type="ECO:0000313" key="1">
    <source>
        <dbReference type="EMBL" id="THU39404.1"/>
    </source>
</evidence>
<gene>
    <name evidence="1" type="ORF">FAM09_12935</name>
</gene>
<keyword evidence="2" id="KW-1185">Reference proteome</keyword>
<protein>
    <submittedName>
        <fullName evidence="1">Uncharacterized protein</fullName>
    </submittedName>
</protein>
<dbReference type="Proteomes" id="UP000306918">
    <property type="component" value="Unassembled WGS sequence"/>
</dbReference>